<name>A0A917GDH0_9FLAO</name>
<dbReference type="InterPro" id="IPR025970">
    <property type="entry name" value="SusE"/>
</dbReference>
<sequence length="354" mass="38759">MKMKNIIKISYLFALALLIGACSEDDEKLIVAPESSSTILTPSDGQHFILNQFEEQTNTAITFSWDDSSYETPTNINYAIEMALSGTDFSDVAIPATIDQTYFTMNIADFNATLAGLGVTPFTETSIDIRIKSSIGDPSQLVQYSETVTILVTTFTTDLPKIAVPGNHQGWDPPTAPLLASSGFAASDYEGYVWLDGEHKFLAPNESLAFEWGNTDWGDDGTFTGHLVEEDEVNCLAAAGYYYVKVDTVLLTYSETNYSSWGIIGDATPGGWDGDTDLTYDPATQTWRLDISLTSGEIKFRANDAWDWNYGDTGADGFLDLNSPDNIAVPAAGNYTVVLDLSVPREYTYLLIQN</sequence>
<evidence type="ECO:0000259" key="2">
    <source>
        <dbReference type="Pfam" id="PF14292"/>
    </source>
</evidence>
<feature type="chain" id="PRO_5036673260" description="SusE outer membrane protein domain-containing protein" evidence="1">
    <location>
        <begin position="25"/>
        <end position="354"/>
    </location>
</feature>
<feature type="signal peptide" evidence="1">
    <location>
        <begin position="1"/>
        <end position="24"/>
    </location>
</feature>
<dbReference type="PROSITE" id="PS51257">
    <property type="entry name" value="PROKAR_LIPOPROTEIN"/>
    <property type="match status" value="1"/>
</dbReference>
<dbReference type="CDD" id="cd12967">
    <property type="entry name" value="CBM_SusE-F_like_u1"/>
    <property type="match status" value="1"/>
</dbReference>
<evidence type="ECO:0000313" key="3">
    <source>
        <dbReference type="EMBL" id="GGG40050.1"/>
    </source>
</evidence>
<organism evidence="3 4">
    <name type="scientific">Bizionia arctica</name>
    <dbReference type="NCBI Taxonomy" id="1495645"/>
    <lineage>
        <taxon>Bacteria</taxon>
        <taxon>Pseudomonadati</taxon>
        <taxon>Bacteroidota</taxon>
        <taxon>Flavobacteriia</taxon>
        <taxon>Flavobacteriales</taxon>
        <taxon>Flavobacteriaceae</taxon>
        <taxon>Bizionia</taxon>
    </lineage>
</organism>
<keyword evidence="4" id="KW-1185">Reference proteome</keyword>
<gene>
    <name evidence="3" type="ORF">GCM10010976_09620</name>
</gene>
<dbReference type="Proteomes" id="UP000625976">
    <property type="component" value="Unassembled WGS sequence"/>
</dbReference>
<dbReference type="Gene3D" id="2.60.40.3620">
    <property type="match status" value="1"/>
</dbReference>
<accession>A0A917GDH0</accession>
<feature type="domain" description="SusE outer membrane protein" evidence="2">
    <location>
        <begin position="24"/>
        <end position="132"/>
    </location>
</feature>
<comment type="caution">
    <text evidence="3">The sequence shown here is derived from an EMBL/GenBank/DDBJ whole genome shotgun (WGS) entry which is preliminary data.</text>
</comment>
<dbReference type="AlphaFoldDB" id="A0A917GDH0"/>
<dbReference type="GO" id="GO:0019867">
    <property type="term" value="C:outer membrane"/>
    <property type="evidence" value="ECO:0007669"/>
    <property type="project" value="InterPro"/>
</dbReference>
<evidence type="ECO:0000313" key="4">
    <source>
        <dbReference type="Proteomes" id="UP000625976"/>
    </source>
</evidence>
<dbReference type="GO" id="GO:2001070">
    <property type="term" value="F:starch binding"/>
    <property type="evidence" value="ECO:0007669"/>
    <property type="project" value="InterPro"/>
</dbReference>
<evidence type="ECO:0000256" key="1">
    <source>
        <dbReference type="SAM" id="SignalP"/>
    </source>
</evidence>
<dbReference type="CDD" id="cd12956">
    <property type="entry name" value="CBM_SusE-F_like"/>
    <property type="match status" value="1"/>
</dbReference>
<reference evidence="3" key="2">
    <citation type="submission" date="2020-09" db="EMBL/GenBank/DDBJ databases">
        <authorList>
            <person name="Sun Q."/>
            <person name="Zhou Y."/>
        </authorList>
    </citation>
    <scope>NUCLEOTIDE SEQUENCE</scope>
    <source>
        <strain evidence="3">CGMCC 1.12751</strain>
    </source>
</reference>
<keyword evidence="1" id="KW-0732">Signal</keyword>
<reference evidence="3" key="1">
    <citation type="journal article" date="2014" name="Int. J. Syst. Evol. Microbiol.">
        <title>Complete genome sequence of Corynebacterium casei LMG S-19264T (=DSM 44701T), isolated from a smear-ripened cheese.</title>
        <authorList>
            <consortium name="US DOE Joint Genome Institute (JGI-PGF)"/>
            <person name="Walter F."/>
            <person name="Albersmeier A."/>
            <person name="Kalinowski J."/>
            <person name="Ruckert C."/>
        </authorList>
    </citation>
    <scope>NUCLEOTIDE SEQUENCE</scope>
    <source>
        <strain evidence="3">CGMCC 1.12751</strain>
    </source>
</reference>
<dbReference type="Pfam" id="PF14292">
    <property type="entry name" value="SusE"/>
    <property type="match status" value="1"/>
</dbReference>
<protein>
    <recommendedName>
        <fullName evidence="2">SusE outer membrane protein domain-containing protein</fullName>
    </recommendedName>
</protein>
<dbReference type="EMBL" id="BMFQ01000001">
    <property type="protein sequence ID" value="GGG40050.1"/>
    <property type="molecule type" value="Genomic_DNA"/>
</dbReference>
<proteinExistence type="predicted"/>